<evidence type="ECO:0000256" key="1">
    <source>
        <dbReference type="ARBA" id="ARBA00004123"/>
    </source>
</evidence>
<keyword evidence="10" id="KW-0866">Nonsense-mediated mRNA decay</keyword>
<dbReference type="Gramene" id="RZC66329">
    <property type="protein sequence ID" value="RZC66329"/>
    <property type="gene ID" value="C5167_010011"/>
</dbReference>
<feature type="region of interest" description="Disordered" evidence="13">
    <location>
        <begin position="1"/>
        <end position="303"/>
    </location>
</feature>
<evidence type="ECO:0000313" key="16">
    <source>
        <dbReference type="Proteomes" id="UP000316621"/>
    </source>
</evidence>
<dbReference type="AlphaFoldDB" id="A0A4Y7K343"/>
<evidence type="ECO:0000256" key="10">
    <source>
        <dbReference type="ARBA" id="ARBA00023161"/>
    </source>
</evidence>
<keyword evidence="11" id="KW-0508">mRNA splicing</keyword>
<dbReference type="GO" id="GO:0035145">
    <property type="term" value="C:exon-exon junction complex"/>
    <property type="evidence" value="ECO:0007669"/>
    <property type="project" value="InterPro"/>
</dbReference>
<evidence type="ECO:0000256" key="6">
    <source>
        <dbReference type="ARBA" id="ARBA00022664"/>
    </source>
</evidence>
<feature type="compositionally biased region" description="Basic and acidic residues" evidence="13">
    <location>
        <begin position="159"/>
        <end position="186"/>
    </location>
</feature>
<comment type="similarity">
    <text evidence="3">Belongs to the CASC3 family.</text>
</comment>
<organism evidence="15 16">
    <name type="scientific">Papaver somniferum</name>
    <name type="common">Opium poppy</name>
    <dbReference type="NCBI Taxonomy" id="3469"/>
    <lineage>
        <taxon>Eukaryota</taxon>
        <taxon>Viridiplantae</taxon>
        <taxon>Streptophyta</taxon>
        <taxon>Embryophyta</taxon>
        <taxon>Tracheophyta</taxon>
        <taxon>Spermatophyta</taxon>
        <taxon>Magnoliopsida</taxon>
        <taxon>Ranunculales</taxon>
        <taxon>Papaveraceae</taxon>
        <taxon>Papaveroideae</taxon>
        <taxon>Papaver</taxon>
    </lineage>
</organism>
<comment type="subcellular location">
    <subcellularLocation>
        <location evidence="2">Cytoplasm</location>
    </subcellularLocation>
    <subcellularLocation>
        <location evidence="1">Nucleus</location>
    </subcellularLocation>
</comment>
<dbReference type="PANTHER" id="PTHR36364">
    <property type="entry name" value="OS03G0203000 PROTEIN"/>
    <property type="match status" value="1"/>
</dbReference>
<keyword evidence="6" id="KW-0507">mRNA processing</keyword>
<dbReference type="GO" id="GO:0000184">
    <property type="term" value="P:nuclear-transcribed mRNA catabolic process, nonsense-mediated decay"/>
    <property type="evidence" value="ECO:0007669"/>
    <property type="project" value="UniProtKB-KW"/>
</dbReference>
<dbReference type="Pfam" id="PF09405">
    <property type="entry name" value="Btz"/>
    <property type="match status" value="1"/>
</dbReference>
<evidence type="ECO:0000313" key="15">
    <source>
        <dbReference type="EMBL" id="RZC66329.1"/>
    </source>
</evidence>
<evidence type="ECO:0000256" key="2">
    <source>
        <dbReference type="ARBA" id="ARBA00004496"/>
    </source>
</evidence>
<sequence length="333" mass="37950">MSGREGRESDTKRSSHLERESSSKRSRRDGKPATERTSSHNLDGEERLDQDKKSRRGLKDALPLETTLVPDSKIEPDNVNKELSKSADGKDGAKHSSGATEIPRSGSFFEHDERGSAAQGGRSFGRRDSTDYGHVSNQKDRSSDRNGRDRRTVHNSTQRGDRAQGRGDDKVWRHDGYLELESDKPTPARKRPAFREKKMEPEPSNAVGRTATTESARADRRPPSGNSRRDERGDRSYRELDRSERPFTLDRAVPHNRTGFPSRERERYGGSRGGYRGRDGFNERHEERNEYRSRPTSFRSEKWKHDLYDEANKSPAQKNEEDQIAKVEALLAS</sequence>
<protein>
    <recommendedName>
        <fullName evidence="14">Btz domain-containing protein</fullName>
    </recommendedName>
</protein>
<keyword evidence="4" id="KW-0813">Transport</keyword>
<reference evidence="15 16" key="1">
    <citation type="journal article" date="2018" name="Science">
        <title>The opium poppy genome and morphinan production.</title>
        <authorList>
            <person name="Guo L."/>
            <person name="Winzer T."/>
            <person name="Yang X."/>
            <person name="Li Y."/>
            <person name="Ning Z."/>
            <person name="He Z."/>
            <person name="Teodor R."/>
            <person name="Lu Y."/>
            <person name="Bowser T.A."/>
            <person name="Graham I.A."/>
            <person name="Ye K."/>
        </authorList>
    </citation>
    <scope>NUCLEOTIDE SEQUENCE [LARGE SCALE GENOMIC DNA]</scope>
    <source>
        <strain evidence="16">cv. HN1</strain>
        <tissue evidence="15">Leaves</tissue>
    </source>
</reference>
<feature type="compositionally biased region" description="Basic and acidic residues" evidence="13">
    <location>
        <begin position="125"/>
        <end position="152"/>
    </location>
</feature>
<dbReference type="GO" id="GO:0008380">
    <property type="term" value="P:RNA splicing"/>
    <property type="evidence" value="ECO:0007669"/>
    <property type="project" value="UniProtKB-KW"/>
</dbReference>
<feature type="domain" description="Btz" evidence="14">
    <location>
        <begin position="80"/>
        <end position="189"/>
    </location>
</feature>
<dbReference type="EMBL" id="CM010720">
    <property type="protein sequence ID" value="RZC66329.1"/>
    <property type="molecule type" value="Genomic_DNA"/>
</dbReference>
<keyword evidence="12" id="KW-0539">Nucleus</keyword>
<dbReference type="GO" id="GO:0005737">
    <property type="term" value="C:cytoplasm"/>
    <property type="evidence" value="ECO:0007669"/>
    <property type="project" value="UniProtKB-SubCell"/>
</dbReference>
<dbReference type="PANTHER" id="PTHR36364:SF1">
    <property type="entry name" value="OS03G0203000 PROTEIN"/>
    <property type="match status" value="1"/>
</dbReference>
<dbReference type="GO" id="GO:0003729">
    <property type="term" value="F:mRNA binding"/>
    <property type="evidence" value="ECO:0007669"/>
    <property type="project" value="InterPro"/>
</dbReference>
<gene>
    <name evidence="15" type="ORF">C5167_010011</name>
</gene>
<evidence type="ECO:0000256" key="12">
    <source>
        <dbReference type="ARBA" id="ARBA00023242"/>
    </source>
</evidence>
<evidence type="ECO:0000256" key="9">
    <source>
        <dbReference type="ARBA" id="ARBA00022884"/>
    </source>
</evidence>
<keyword evidence="7" id="KW-0509">mRNA transport</keyword>
<evidence type="ECO:0000256" key="13">
    <source>
        <dbReference type="SAM" id="MobiDB-lite"/>
    </source>
</evidence>
<keyword evidence="9" id="KW-0694">RNA-binding</keyword>
<name>A0A4Y7K343_PAPSO</name>
<evidence type="ECO:0000256" key="8">
    <source>
        <dbReference type="ARBA" id="ARBA00022845"/>
    </source>
</evidence>
<keyword evidence="8" id="KW-0810">Translation regulation</keyword>
<feature type="compositionally biased region" description="Basic and acidic residues" evidence="13">
    <location>
        <begin position="72"/>
        <end position="94"/>
    </location>
</feature>
<feature type="compositionally biased region" description="Basic and acidic residues" evidence="13">
    <location>
        <begin position="1"/>
        <end position="52"/>
    </location>
</feature>
<keyword evidence="5" id="KW-0963">Cytoplasm</keyword>
<feature type="compositionally biased region" description="Basic and acidic residues" evidence="13">
    <location>
        <begin position="216"/>
        <end position="248"/>
    </location>
</feature>
<proteinExistence type="inferred from homology"/>
<dbReference type="OMA" id="NYHPRGF"/>
<dbReference type="OrthoDB" id="1920561at2759"/>
<evidence type="ECO:0000256" key="4">
    <source>
        <dbReference type="ARBA" id="ARBA00022448"/>
    </source>
</evidence>
<feature type="compositionally biased region" description="Basic and acidic residues" evidence="13">
    <location>
        <begin position="276"/>
        <end position="303"/>
    </location>
</feature>
<evidence type="ECO:0000256" key="11">
    <source>
        <dbReference type="ARBA" id="ARBA00023187"/>
    </source>
</evidence>
<evidence type="ECO:0000256" key="7">
    <source>
        <dbReference type="ARBA" id="ARBA00022816"/>
    </source>
</evidence>
<dbReference type="GO" id="GO:0051028">
    <property type="term" value="P:mRNA transport"/>
    <property type="evidence" value="ECO:0007669"/>
    <property type="project" value="UniProtKB-KW"/>
</dbReference>
<dbReference type="GO" id="GO:0006417">
    <property type="term" value="P:regulation of translation"/>
    <property type="evidence" value="ECO:0007669"/>
    <property type="project" value="UniProtKB-KW"/>
</dbReference>
<dbReference type="STRING" id="3469.A0A4Y7K343"/>
<evidence type="ECO:0000259" key="14">
    <source>
        <dbReference type="Pfam" id="PF09405"/>
    </source>
</evidence>
<accession>A0A4Y7K343</accession>
<evidence type="ECO:0000256" key="3">
    <source>
        <dbReference type="ARBA" id="ARBA00009548"/>
    </source>
</evidence>
<evidence type="ECO:0000256" key="5">
    <source>
        <dbReference type="ARBA" id="ARBA00022490"/>
    </source>
</evidence>
<dbReference type="InterPro" id="IPR018545">
    <property type="entry name" value="Btz_dom"/>
</dbReference>
<keyword evidence="16" id="KW-1185">Reference proteome</keyword>
<dbReference type="GO" id="GO:0006397">
    <property type="term" value="P:mRNA processing"/>
    <property type="evidence" value="ECO:0007669"/>
    <property type="project" value="UniProtKB-KW"/>
</dbReference>
<dbReference type="Proteomes" id="UP000316621">
    <property type="component" value="Chromosome 6"/>
</dbReference>